<keyword evidence="2" id="KW-1185">Reference proteome</keyword>
<evidence type="ECO:0000313" key="2">
    <source>
        <dbReference type="Proteomes" id="UP000805193"/>
    </source>
</evidence>
<dbReference type="EMBL" id="JABSTQ010010958">
    <property type="protein sequence ID" value="KAG0416379.1"/>
    <property type="molecule type" value="Genomic_DNA"/>
</dbReference>
<comment type="caution">
    <text evidence="1">The sequence shown here is derived from an EMBL/GenBank/DDBJ whole genome shotgun (WGS) entry which is preliminary data.</text>
</comment>
<gene>
    <name evidence="1" type="ORF">HPB47_006459</name>
</gene>
<protein>
    <submittedName>
        <fullName evidence="1">Uncharacterized protein</fullName>
    </submittedName>
</protein>
<dbReference type="Proteomes" id="UP000805193">
    <property type="component" value="Unassembled WGS sequence"/>
</dbReference>
<accession>A0AC60PAU6</accession>
<evidence type="ECO:0000313" key="1">
    <source>
        <dbReference type="EMBL" id="KAG0416379.1"/>
    </source>
</evidence>
<proteinExistence type="predicted"/>
<name>A0AC60PAU6_IXOPE</name>
<sequence>MTAGYSRESLREPLQSFLPVVILKFSGVATWVPQDLEILVATSLDSIFFCHLARTRGESTKAGISHWANALFDGLDGSIRVNLVRQKITKLEEAGAECISVTCDGTNCNIPMLTVLGVCFDSPLRSSFPNPSDPFRKAHGHLNACHMLKLIGNLLAEKQCIRNGAGRVVACKYLEALDSPQQQEGLHAANKLRKKHTDFQRKKMKVSLATETLSQSVSCALLVCKEKGIRGFEGVEATAEFAAAVDNIFDLSNSCHPLGRGSKAPVRAVNKDTMLTRIDHTSHYLRGLKDSTGQPLRCLLTRKLSQDHLELFFSTVRNRTGNNDNPKALEFRWAYRKCRVGNVQPSTRGNCQVGGTATLLVSSSGCHQQVQTRDEAATGEGTHKTNSYQPLSQFAEIAMVISDKHGLVLAKDAGGLHSPSQDVLHLCTKAQKLLRRNITGLNQLNNKGKRDRKDTLSLDYQPF</sequence>
<reference evidence="1 2" key="1">
    <citation type="journal article" date="2020" name="Cell">
        <title>Large-Scale Comparative Analyses of Tick Genomes Elucidate Their Genetic Diversity and Vector Capacities.</title>
        <authorList>
            <consortium name="Tick Genome and Microbiome Consortium (TIGMIC)"/>
            <person name="Jia N."/>
            <person name="Wang J."/>
            <person name="Shi W."/>
            <person name="Du L."/>
            <person name="Sun Y."/>
            <person name="Zhan W."/>
            <person name="Jiang J.F."/>
            <person name="Wang Q."/>
            <person name="Zhang B."/>
            <person name="Ji P."/>
            <person name="Bell-Sakyi L."/>
            <person name="Cui X.M."/>
            <person name="Yuan T.T."/>
            <person name="Jiang B.G."/>
            <person name="Yang W.F."/>
            <person name="Lam T.T."/>
            <person name="Chang Q.C."/>
            <person name="Ding S.J."/>
            <person name="Wang X.J."/>
            <person name="Zhu J.G."/>
            <person name="Ruan X.D."/>
            <person name="Zhao L."/>
            <person name="Wei J.T."/>
            <person name="Ye R.Z."/>
            <person name="Que T.C."/>
            <person name="Du C.H."/>
            <person name="Zhou Y.H."/>
            <person name="Cheng J.X."/>
            <person name="Dai P.F."/>
            <person name="Guo W.B."/>
            <person name="Han X.H."/>
            <person name="Huang E.J."/>
            <person name="Li L.F."/>
            <person name="Wei W."/>
            <person name="Gao Y.C."/>
            <person name="Liu J.Z."/>
            <person name="Shao H.Z."/>
            <person name="Wang X."/>
            <person name="Wang C.C."/>
            <person name="Yang T.C."/>
            <person name="Huo Q.B."/>
            <person name="Li W."/>
            <person name="Chen H.Y."/>
            <person name="Chen S.E."/>
            <person name="Zhou L.G."/>
            <person name="Ni X.B."/>
            <person name="Tian J.H."/>
            <person name="Sheng Y."/>
            <person name="Liu T."/>
            <person name="Pan Y.S."/>
            <person name="Xia L.Y."/>
            <person name="Li J."/>
            <person name="Zhao F."/>
            <person name="Cao W.C."/>
        </authorList>
    </citation>
    <scope>NUCLEOTIDE SEQUENCE [LARGE SCALE GENOMIC DNA]</scope>
    <source>
        <strain evidence="1">Iper-2018</strain>
    </source>
</reference>
<organism evidence="1 2">
    <name type="scientific">Ixodes persulcatus</name>
    <name type="common">Taiga tick</name>
    <dbReference type="NCBI Taxonomy" id="34615"/>
    <lineage>
        <taxon>Eukaryota</taxon>
        <taxon>Metazoa</taxon>
        <taxon>Ecdysozoa</taxon>
        <taxon>Arthropoda</taxon>
        <taxon>Chelicerata</taxon>
        <taxon>Arachnida</taxon>
        <taxon>Acari</taxon>
        <taxon>Parasitiformes</taxon>
        <taxon>Ixodida</taxon>
        <taxon>Ixodoidea</taxon>
        <taxon>Ixodidae</taxon>
        <taxon>Ixodinae</taxon>
        <taxon>Ixodes</taxon>
    </lineage>
</organism>